<organism evidence="3 4">
    <name type="scientific">Methanothermococcus okinawensis (strain DSM 14208 / JCM 11175 / IH1)</name>
    <dbReference type="NCBI Taxonomy" id="647113"/>
    <lineage>
        <taxon>Archaea</taxon>
        <taxon>Methanobacteriati</taxon>
        <taxon>Methanobacteriota</taxon>
        <taxon>Methanomada group</taxon>
        <taxon>Methanococci</taxon>
        <taxon>Methanococcales</taxon>
        <taxon>Methanococcaceae</taxon>
        <taxon>Methanothermococcus</taxon>
    </lineage>
</organism>
<dbReference type="EMBL" id="CP002792">
    <property type="protein sequence ID" value="AEH06354.1"/>
    <property type="molecule type" value="Genomic_DNA"/>
</dbReference>
<feature type="coiled-coil region" evidence="1">
    <location>
        <begin position="122"/>
        <end position="156"/>
    </location>
</feature>
<dbReference type="eggNOG" id="arCOG00368">
    <property type="taxonomic scope" value="Archaea"/>
</dbReference>
<feature type="coiled-coil region" evidence="1">
    <location>
        <begin position="186"/>
        <end position="223"/>
    </location>
</feature>
<evidence type="ECO:0000256" key="2">
    <source>
        <dbReference type="SAM" id="Phobius"/>
    </source>
</evidence>
<feature type="transmembrane region" description="Helical" evidence="2">
    <location>
        <begin position="52"/>
        <end position="71"/>
    </location>
</feature>
<keyword evidence="1" id="KW-0175">Coiled coil</keyword>
<dbReference type="OrthoDB" id="383839at2157"/>
<evidence type="ECO:0000256" key="1">
    <source>
        <dbReference type="SAM" id="Coils"/>
    </source>
</evidence>
<evidence type="ECO:0000313" key="4">
    <source>
        <dbReference type="Proteomes" id="UP000009296"/>
    </source>
</evidence>
<dbReference type="STRING" id="647113.Metok_0365"/>
<keyword evidence="2" id="KW-0472">Membrane</keyword>
<feature type="transmembrane region" description="Helical" evidence="2">
    <location>
        <begin position="28"/>
        <end position="46"/>
    </location>
</feature>
<evidence type="ECO:0000313" key="3">
    <source>
        <dbReference type="EMBL" id="AEH06354.1"/>
    </source>
</evidence>
<sequence length="367" mass="43672">MEEVKKNVDNITYQYDWKYEVFLSLKSFLLKFLKVAIVLIVLYYILKFAPFWLFSILLGSIIFFFPVYLFVKSFFKVDYLVFLHVDLEKRSITPYYFPKKLFLSGEWEIVGLKKKYISRIEFAGSIKELEKLFKEVRELEAEIKAKEKVVDDLEKVIFYYKALKKITKKRIKKAYRKAIGKEKTNYKEYNKIVDEYMSARERYEQLKDEINELKNYKNELLESLSFTGEDGGIVWLVDRIDWENKKIFFSDVHMFSEIEFLTNANVFKEMNEKISNMYVEYSKLKNAFASEVTKTVSKLINIYMKDLKPEVSEFELDKLEKIEEEDIIEEDNKQLQELIKMLGDVNGRIYEGVGKVDNTSKVSEPAP</sequence>
<dbReference type="RefSeq" id="WP_013866540.1">
    <property type="nucleotide sequence ID" value="NC_015636.1"/>
</dbReference>
<dbReference type="Proteomes" id="UP000009296">
    <property type="component" value="Chromosome"/>
</dbReference>
<keyword evidence="2" id="KW-1133">Transmembrane helix</keyword>
<keyword evidence="2" id="KW-0812">Transmembrane</keyword>
<dbReference type="KEGG" id="mok:Metok_0365"/>
<dbReference type="GeneID" id="10772488"/>
<protein>
    <submittedName>
        <fullName evidence="3">Uncharacterized protein</fullName>
    </submittedName>
</protein>
<gene>
    <name evidence="3" type="ordered locus">Metok_0365</name>
</gene>
<proteinExistence type="predicted"/>
<dbReference type="AlphaFoldDB" id="F8AKM1"/>
<name>F8AKM1_METOI</name>
<accession>F8AKM1</accession>
<keyword evidence="4" id="KW-1185">Reference proteome</keyword>
<reference evidence="3" key="1">
    <citation type="submission" date="2011-05" db="EMBL/GenBank/DDBJ databases">
        <title>Complete sequence of chromosome of Methanothermococcus okinawensis IH1.</title>
        <authorList>
            <consortium name="US DOE Joint Genome Institute"/>
            <person name="Lucas S."/>
            <person name="Han J."/>
            <person name="Lapidus A."/>
            <person name="Cheng J.-F."/>
            <person name="Goodwin L."/>
            <person name="Pitluck S."/>
            <person name="Peters L."/>
            <person name="Mikhailova N."/>
            <person name="Held B."/>
            <person name="Han C."/>
            <person name="Tapia R."/>
            <person name="Land M."/>
            <person name="Hauser L."/>
            <person name="Kyrpides N."/>
            <person name="Ivanova N."/>
            <person name="Pagani I."/>
            <person name="Sieprawska-Lupa M."/>
            <person name="Takai K."/>
            <person name="Miyazaki J."/>
            <person name="Whitman W."/>
            <person name="Woyke T."/>
        </authorList>
    </citation>
    <scope>NUCLEOTIDE SEQUENCE</scope>
    <source>
        <strain evidence="3">IH1</strain>
    </source>
</reference>
<dbReference type="HOGENOM" id="CLU_753581_0_0_2"/>